<evidence type="ECO:0000256" key="1">
    <source>
        <dbReference type="SAM" id="MobiDB-lite"/>
    </source>
</evidence>
<keyword evidence="5" id="KW-1185">Reference proteome</keyword>
<reference evidence="4 5" key="1">
    <citation type="submission" date="2023-06" db="EMBL/GenBank/DDBJ databases">
        <authorList>
            <person name="Yushchuk O."/>
            <person name="Binda E."/>
            <person name="Ruckert-Reed C."/>
            <person name="Fedorenko V."/>
            <person name="Kalinowski J."/>
            <person name="Marinelli F."/>
        </authorList>
    </citation>
    <scope>NUCLEOTIDE SEQUENCE [LARGE SCALE GENOMIC DNA]</scope>
    <source>
        <strain evidence="4 5">NRRL 3884</strain>
    </source>
</reference>
<sequence length="514" mass="52892">MRVLRQPLARPLADDRGSMAIAMLITMVATGLSVIVGTLMIAQIGTTRFEQRRVDGLQNARAGLEVAVATIQASTSGGVSQPTLSTAVGSLRGDRTKLPCAKLTDAPSGSPATYAVSFDYYTEDPQYGGTALPACQPGKGPVDEAAYVLLTSTGIDPAGKVSATLTATYPLLSGDRNLAGDTIRLGATNLCLDAGDSPAVGQQLSLSNCAASTRPRSQLFAYGSGLQVRMVSSSQPGGLCVDAQQTSGASLTLAACGTTVVPASQQWVSSGLGASGGGIWTSTDQTLCWRVTSPAAGSRAKLDADCGNASTFVSRGSAGAGAAVLADRNQWVDYAEFSRCLDVSGGKVADARLITYPCRQGQALTSAEWSQQWVPLDATSGLGAVLGNGATGVGNILFTVTDNDGSPANPDGRYCLWSPGVAGQKAQAKACSATTAGYRWTVTRNTGQPVTSYRIEDDHGLCLTAVRQDVLPDAGAPANASILRTMTCDGSDQQKWNAPPAARNGSPLLNVTQR</sequence>
<name>A0ABY8WTP1_9ACTN</name>
<evidence type="ECO:0000256" key="2">
    <source>
        <dbReference type="SAM" id="Phobius"/>
    </source>
</evidence>
<dbReference type="Proteomes" id="UP001240150">
    <property type="component" value="Chromosome"/>
</dbReference>
<evidence type="ECO:0000313" key="5">
    <source>
        <dbReference type="Proteomes" id="UP001240150"/>
    </source>
</evidence>
<dbReference type="CDD" id="cd00161">
    <property type="entry name" value="beta-trefoil_Ricin-like"/>
    <property type="match status" value="2"/>
</dbReference>
<dbReference type="Pfam" id="PF00652">
    <property type="entry name" value="Ricin_B_lectin"/>
    <property type="match status" value="1"/>
</dbReference>
<keyword evidence="2" id="KW-1133">Transmembrane helix</keyword>
<dbReference type="SUPFAM" id="SSF50370">
    <property type="entry name" value="Ricin B-like lectins"/>
    <property type="match status" value="2"/>
</dbReference>
<feature type="region of interest" description="Disordered" evidence="1">
    <location>
        <begin position="490"/>
        <end position="514"/>
    </location>
</feature>
<dbReference type="InterPro" id="IPR000772">
    <property type="entry name" value="Ricin_B_lectin"/>
</dbReference>
<dbReference type="InterPro" id="IPR035992">
    <property type="entry name" value="Ricin_B-like_lectins"/>
</dbReference>
<gene>
    <name evidence="4" type="ORF">ACTOB_004084</name>
</gene>
<dbReference type="EMBL" id="CP126980">
    <property type="protein sequence ID" value="WIN00382.1"/>
    <property type="molecule type" value="Genomic_DNA"/>
</dbReference>
<keyword evidence="2" id="KW-0472">Membrane</keyword>
<organism evidence="4 5">
    <name type="scientific">Actinoplanes oblitus</name>
    <dbReference type="NCBI Taxonomy" id="3040509"/>
    <lineage>
        <taxon>Bacteria</taxon>
        <taxon>Bacillati</taxon>
        <taxon>Actinomycetota</taxon>
        <taxon>Actinomycetes</taxon>
        <taxon>Micromonosporales</taxon>
        <taxon>Micromonosporaceae</taxon>
        <taxon>Actinoplanes</taxon>
    </lineage>
</organism>
<accession>A0ABY8WTP1</accession>
<feature type="transmembrane region" description="Helical" evidence="2">
    <location>
        <begin position="21"/>
        <end position="42"/>
    </location>
</feature>
<proteinExistence type="predicted"/>
<protein>
    <submittedName>
        <fullName evidence="4">Ricin-type beta-trefoil lectin domain protein</fullName>
    </submittedName>
</protein>
<evidence type="ECO:0000313" key="4">
    <source>
        <dbReference type="EMBL" id="WIN00382.1"/>
    </source>
</evidence>
<keyword evidence="2" id="KW-0812">Transmembrane</keyword>
<feature type="domain" description="Ricin B lectin" evidence="3">
    <location>
        <begin position="183"/>
        <end position="296"/>
    </location>
</feature>
<dbReference type="Gene3D" id="2.80.10.50">
    <property type="match status" value="2"/>
</dbReference>
<dbReference type="PROSITE" id="PS50231">
    <property type="entry name" value="RICIN_B_LECTIN"/>
    <property type="match status" value="2"/>
</dbReference>
<evidence type="ECO:0000259" key="3">
    <source>
        <dbReference type="Pfam" id="PF00652"/>
    </source>
</evidence>
<dbReference type="RefSeq" id="WP_284921904.1">
    <property type="nucleotide sequence ID" value="NZ_CP126980.1"/>
</dbReference>